<proteinExistence type="predicted"/>
<gene>
    <name evidence="2" type="ORF">SAMN05428983_4714</name>
</gene>
<sequence>MTQIQVSFGDCDPAGIAFYPNIFRWLDKAFHDWLRPRGGHADLCARLDAIGIGLIEAKAQFRRPIVDGDTLAVDLTVKEWGRKTVTLEYEGRVDGVLAFQAQEIRGLFKRNNGDTFAAEIMALEELVKTVGET</sequence>
<evidence type="ECO:0000313" key="3">
    <source>
        <dbReference type="Proteomes" id="UP000198917"/>
    </source>
</evidence>
<name>A0A7Z7FTW3_9HYPH</name>
<reference evidence="2 3" key="1">
    <citation type="submission" date="2016-10" db="EMBL/GenBank/DDBJ databases">
        <authorList>
            <person name="Varghese N."/>
            <person name="Submissions S."/>
        </authorList>
    </citation>
    <scope>NUCLEOTIDE SEQUENCE [LARGE SCALE GENOMIC DNA]</scope>
    <source>
        <strain evidence="2 3">PDC82</strain>
    </source>
</reference>
<organism evidence="2 3">
    <name type="scientific">Agrobacterium fabrum</name>
    <dbReference type="NCBI Taxonomy" id="1176649"/>
    <lineage>
        <taxon>Bacteria</taxon>
        <taxon>Pseudomonadati</taxon>
        <taxon>Pseudomonadota</taxon>
        <taxon>Alphaproteobacteria</taxon>
        <taxon>Hyphomicrobiales</taxon>
        <taxon>Rhizobiaceae</taxon>
        <taxon>Rhizobium/Agrobacterium group</taxon>
        <taxon>Agrobacterium</taxon>
        <taxon>Agrobacterium tumefaciens complex</taxon>
    </lineage>
</organism>
<evidence type="ECO:0000313" key="2">
    <source>
        <dbReference type="EMBL" id="SDK35450.1"/>
    </source>
</evidence>
<dbReference type="EMBL" id="FNEW01000007">
    <property type="protein sequence ID" value="SDK35450.1"/>
    <property type="molecule type" value="Genomic_DNA"/>
</dbReference>
<dbReference type="CDD" id="cd00586">
    <property type="entry name" value="4HBT"/>
    <property type="match status" value="1"/>
</dbReference>
<comment type="caution">
    <text evidence="2">The sequence shown here is derived from an EMBL/GenBank/DDBJ whole genome shotgun (WGS) entry which is preliminary data.</text>
</comment>
<dbReference type="AlphaFoldDB" id="A0A7Z7FTW3"/>
<dbReference type="Pfam" id="PF03061">
    <property type="entry name" value="4HBT"/>
    <property type="match status" value="1"/>
</dbReference>
<dbReference type="SUPFAM" id="SSF54637">
    <property type="entry name" value="Thioesterase/thiol ester dehydrase-isomerase"/>
    <property type="match status" value="1"/>
</dbReference>
<accession>A0A7Z7FTW3</accession>
<dbReference type="InterPro" id="IPR029069">
    <property type="entry name" value="HotDog_dom_sf"/>
</dbReference>
<dbReference type="InterPro" id="IPR006683">
    <property type="entry name" value="Thioestr_dom"/>
</dbReference>
<dbReference type="GO" id="GO:0016790">
    <property type="term" value="F:thiolester hydrolase activity"/>
    <property type="evidence" value="ECO:0007669"/>
    <property type="project" value="UniProtKB-ARBA"/>
</dbReference>
<dbReference type="RefSeq" id="WP_092734780.1">
    <property type="nucleotide sequence ID" value="NZ_FNEW01000007.1"/>
</dbReference>
<evidence type="ECO:0000259" key="1">
    <source>
        <dbReference type="Pfam" id="PF03061"/>
    </source>
</evidence>
<feature type="domain" description="Thioesterase" evidence="1">
    <location>
        <begin position="15"/>
        <end position="93"/>
    </location>
</feature>
<dbReference type="Proteomes" id="UP000198917">
    <property type="component" value="Unassembled WGS sequence"/>
</dbReference>
<protein>
    <submittedName>
        <fullName evidence="2">4-hydroxybenzoyl-CoA thioesterase</fullName>
    </submittedName>
</protein>
<dbReference type="Gene3D" id="3.10.129.10">
    <property type="entry name" value="Hotdog Thioesterase"/>
    <property type="match status" value="1"/>
</dbReference>